<evidence type="ECO:0000313" key="2">
    <source>
        <dbReference type="Proteomes" id="UP001608902"/>
    </source>
</evidence>
<dbReference type="SUPFAM" id="SSF50978">
    <property type="entry name" value="WD40 repeat-like"/>
    <property type="match status" value="1"/>
</dbReference>
<dbReference type="PANTHER" id="PTHR32215:SF0">
    <property type="entry name" value="CILIA- AND FLAGELLA-ASSOCIATED PROTEIN 57"/>
    <property type="match status" value="1"/>
</dbReference>
<dbReference type="InterPro" id="IPR036322">
    <property type="entry name" value="WD40_repeat_dom_sf"/>
</dbReference>
<proteinExistence type="predicted"/>
<evidence type="ECO:0000313" key="1">
    <source>
        <dbReference type="EMBL" id="MFH4974135.1"/>
    </source>
</evidence>
<organism evidence="1 2">
    <name type="scientific">Gnathostoma spinigerum</name>
    <dbReference type="NCBI Taxonomy" id="75299"/>
    <lineage>
        <taxon>Eukaryota</taxon>
        <taxon>Metazoa</taxon>
        <taxon>Ecdysozoa</taxon>
        <taxon>Nematoda</taxon>
        <taxon>Chromadorea</taxon>
        <taxon>Rhabditida</taxon>
        <taxon>Spirurina</taxon>
        <taxon>Gnathostomatomorpha</taxon>
        <taxon>Gnathostomatoidea</taxon>
        <taxon>Gnathostomatidae</taxon>
        <taxon>Gnathostoma</taxon>
    </lineage>
</organism>
<reference evidence="1 2" key="1">
    <citation type="submission" date="2024-08" db="EMBL/GenBank/DDBJ databases">
        <title>Gnathostoma spinigerum genome.</title>
        <authorList>
            <person name="Gonzalez-Bertolin B."/>
            <person name="Monzon S."/>
            <person name="Zaballos A."/>
            <person name="Jimenez P."/>
            <person name="Dekumyoy P."/>
            <person name="Varona S."/>
            <person name="Cuesta I."/>
            <person name="Sumanam S."/>
            <person name="Adisakwattana P."/>
            <person name="Gasser R.B."/>
            <person name="Hernandez-Gonzalez A."/>
            <person name="Young N.D."/>
            <person name="Perteguer M.J."/>
        </authorList>
    </citation>
    <scope>NUCLEOTIDE SEQUENCE [LARGE SCALE GENOMIC DNA]</scope>
    <source>
        <strain evidence="1">AL3</strain>
        <tissue evidence="1">Liver</tissue>
    </source>
</reference>
<protein>
    <submittedName>
        <fullName evidence="1">Uncharacterized protein</fullName>
    </submittedName>
</protein>
<keyword evidence="2" id="KW-1185">Reference proteome</keyword>
<dbReference type="Proteomes" id="UP001608902">
    <property type="component" value="Unassembled WGS sequence"/>
</dbReference>
<dbReference type="InterPro" id="IPR052993">
    <property type="entry name" value="CFA-57"/>
</dbReference>
<gene>
    <name evidence="1" type="ORF">AB6A40_000844</name>
</gene>
<accession>A0ABD6E2V6</accession>
<dbReference type="PANTHER" id="PTHR32215">
    <property type="entry name" value="CILIA- AND FLAGELLA-ASSOCIATED PROTEIN 57"/>
    <property type="match status" value="1"/>
</dbReference>
<dbReference type="AlphaFoldDB" id="A0ABD6E2V6"/>
<dbReference type="EMBL" id="JBGFUD010000267">
    <property type="protein sequence ID" value="MFH4974135.1"/>
    <property type="molecule type" value="Genomic_DNA"/>
</dbReference>
<comment type="caution">
    <text evidence="1">The sequence shown here is derived from an EMBL/GenBank/DDBJ whole genome shotgun (WGS) entry which is preliminary data.</text>
</comment>
<sequence length="333" mass="36854">MDGSISALQASPDHIYMAVAVRDENISEIVVMDAAKRTTAARYHVTHDTTQLRISSGNEVLVAFKADKLIATISTVTLLEGKMKAHGTVVTEQPTHYWQVSLCPTDDELLCVLADNVAFLLRCSSGIIDTFSKIECTGALCHEWVTDGVLAFGDENTQIHLFRGTHLLSTVDLQAICHELQYAKQSNIVLLVRSNERLLSLVDDGLILIFSLVRGEYAWQFPNAIIMHSSSVPGELGILCQDTSGNNFLYGDGRFLWKTSLRNADAERTAELFLVAAKHTHPVISVYCDESRQTLISLDNSGFIIVTAAHSQFFFCPHFILTSQYIGKLTLFL</sequence>
<name>A0ABD6E2V6_9BILA</name>